<sequence length="85" mass="9968">MNDAEKWLNQIIADIPYIKEEMYQDAKTFDTYGKAKKYLRDFKGDFNGNYNATPEEQVQSAFNTMIEDVIQKLNQDADKVKINHD</sequence>
<dbReference type="RefSeq" id="WP_025014954.1">
    <property type="nucleotide sequence ID" value="NZ_AZFU01000004.1"/>
</dbReference>
<evidence type="ECO:0000313" key="2">
    <source>
        <dbReference type="Proteomes" id="UP000051307"/>
    </source>
</evidence>
<protein>
    <submittedName>
        <fullName evidence="1">Uncharacterized protein</fullName>
    </submittedName>
</protein>
<accession>A0A0R1VLM7</accession>
<dbReference type="Proteomes" id="UP000051307">
    <property type="component" value="Unassembled WGS sequence"/>
</dbReference>
<name>A0A0R1VLM7_9LACO</name>
<comment type="caution">
    <text evidence="1">The sequence shown here is derived from an EMBL/GenBank/DDBJ whole genome shotgun (WGS) entry which is preliminary data.</text>
</comment>
<reference evidence="1 2" key="1">
    <citation type="journal article" date="2015" name="Genome Announc.">
        <title>Expanding the biotechnology potential of lactobacilli through comparative genomics of 213 strains and associated genera.</title>
        <authorList>
            <person name="Sun Z."/>
            <person name="Harris H.M."/>
            <person name="McCann A."/>
            <person name="Guo C."/>
            <person name="Argimon S."/>
            <person name="Zhang W."/>
            <person name="Yang X."/>
            <person name="Jeffery I.B."/>
            <person name="Cooney J.C."/>
            <person name="Kagawa T.F."/>
            <person name="Liu W."/>
            <person name="Song Y."/>
            <person name="Salvetti E."/>
            <person name="Wrobel A."/>
            <person name="Rasinkangas P."/>
            <person name="Parkhill J."/>
            <person name="Rea M.C."/>
            <person name="O'Sullivan O."/>
            <person name="Ritari J."/>
            <person name="Douillard F.P."/>
            <person name="Paul Ross R."/>
            <person name="Yang R."/>
            <person name="Briner A.E."/>
            <person name="Felis G.E."/>
            <person name="de Vos W.M."/>
            <person name="Barrangou R."/>
            <person name="Klaenhammer T.R."/>
            <person name="Caufield P.W."/>
            <person name="Cui Y."/>
            <person name="Zhang H."/>
            <person name="O'Toole P.W."/>
        </authorList>
    </citation>
    <scope>NUCLEOTIDE SEQUENCE [LARGE SCALE GENOMIC DNA]</scope>
    <source>
        <strain evidence="1 2">DSM 16761</strain>
    </source>
</reference>
<dbReference type="AlphaFoldDB" id="A0A0R1VLM7"/>
<gene>
    <name evidence="1" type="ORF">FC59_GL001653</name>
</gene>
<evidence type="ECO:0000313" key="1">
    <source>
        <dbReference type="EMBL" id="KRM06736.1"/>
    </source>
</evidence>
<proteinExistence type="predicted"/>
<dbReference type="PATRIC" id="fig|1423767.3.peg.1714"/>
<dbReference type="EMBL" id="AZFU01000004">
    <property type="protein sequence ID" value="KRM06736.1"/>
    <property type="molecule type" value="Genomic_DNA"/>
</dbReference>
<organism evidence="1 2">
    <name type="scientific">Lactobacillus kitasatonis DSM 16761 = JCM 1039</name>
    <dbReference type="NCBI Taxonomy" id="1423767"/>
    <lineage>
        <taxon>Bacteria</taxon>
        <taxon>Bacillati</taxon>
        <taxon>Bacillota</taxon>
        <taxon>Bacilli</taxon>
        <taxon>Lactobacillales</taxon>
        <taxon>Lactobacillaceae</taxon>
        <taxon>Lactobacillus</taxon>
    </lineage>
</organism>
<dbReference type="OrthoDB" id="9929507at2"/>